<reference evidence="1" key="1">
    <citation type="submission" date="2019-05" db="EMBL/GenBank/DDBJ databases">
        <title>Revised genome assembly of Burkholderiaceae (previously Ralstonia) sp. PBA.</title>
        <authorList>
            <person name="Gan H.M."/>
        </authorList>
    </citation>
    <scope>NUCLEOTIDE SEQUENCE</scope>
    <source>
        <strain evidence="1">PBA</strain>
    </source>
</reference>
<dbReference type="EMBL" id="AKCV02000015">
    <property type="protein sequence ID" value="TMS58679.1"/>
    <property type="molecule type" value="Genomic_DNA"/>
</dbReference>
<keyword evidence="2" id="KW-1185">Reference proteome</keyword>
<accession>A0ACD3SQT8</accession>
<evidence type="ECO:0000313" key="1">
    <source>
        <dbReference type="EMBL" id="TMS58679.1"/>
    </source>
</evidence>
<gene>
    <name evidence="1" type="ORF">MW7_008180</name>
</gene>
<dbReference type="Proteomes" id="UP000004277">
    <property type="component" value="Unassembled WGS sequence"/>
</dbReference>
<sequence length="326" mass="33514">MGLAHYRYAVHLFTGVVIGLTAGGAVAQDPYPTRPVRMVVPFPAGGPTDIVARPLAQKLSEALGQQVIVDNRGGAGGTIGADVAAKAPADGYTLLMGTVGTQAINSSLYKKLPYDPARDFAAVSLVAAAPVALVAHPSVQAKSVKELIALAKTQRLAFGSAGSGSPGHLAGVMFAEAAGIELMHVGYKGSAPALNDLIAGQIPLMFDPVQSPLANIKAGKLKPLGVSGAKRAAVLSDVPTIAEAGVPGYEMTAWWAVYAPRGTPKEIVARLNTEIAKAMKSADMRDKLQQIGIDPIGSSVAELETFGVSETAKWKKAVTLSGATVD</sequence>
<proteinExistence type="predicted"/>
<organism evidence="1 2">
    <name type="scientific">Imbroritus primus</name>
    <dbReference type="NCBI Taxonomy" id="3058603"/>
    <lineage>
        <taxon>Bacteria</taxon>
        <taxon>Pseudomonadati</taxon>
        <taxon>Pseudomonadota</taxon>
        <taxon>Betaproteobacteria</taxon>
        <taxon>Burkholderiales</taxon>
        <taxon>Burkholderiaceae</taxon>
        <taxon>Imbroritus</taxon>
    </lineage>
</organism>
<comment type="caution">
    <text evidence="1">The sequence shown here is derived from an EMBL/GenBank/DDBJ whole genome shotgun (WGS) entry which is preliminary data.</text>
</comment>
<protein>
    <submittedName>
        <fullName evidence="1">Tripartite tricarboxylate transporter substrate binding protein</fullName>
    </submittedName>
</protein>
<evidence type="ECO:0000313" key="2">
    <source>
        <dbReference type="Proteomes" id="UP000004277"/>
    </source>
</evidence>
<name>A0ACD3SQT8_9BURK</name>